<keyword evidence="1" id="KW-1133">Transmembrane helix</keyword>
<evidence type="ECO:0000256" key="1">
    <source>
        <dbReference type="SAM" id="Phobius"/>
    </source>
</evidence>
<dbReference type="EMBL" id="WAIE01000002">
    <property type="protein sequence ID" value="KAB1442082.1"/>
    <property type="molecule type" value="Genomic_DNA"/>
</dbReference>
<gene>
    <name evidence="2" type="ORF">F8A88_06345</name>
</gene>
<evidence type="ECO:0000313" key="3">
    <source>
        <dbReference type="Proteomes" id="UP000438699"/>
    </source>
</evidence>
<proteinExistence type="predicted"/>
<protein>
    <submittedName>
        <fullName evidence="2">Uncharacterized protein</fullName>
    </submittedName>
</protein>
<name>A0A6N6N2Y9_9BACT</name>
<dbReference type="RefSeq" id="WP_151150304.1">
    <property type="nucleotide sequence ID" value="NZ_WAIE01000002.1"/>
</dbReference>
<feature type="transmembrane region" description="Helical" evidence="1">
    <location>
        <begin position="6"/>
        <end position="24"/>
    </location>
</feature>
<organism evidence="2 3">
    <name type="scientific">Pseudodesulfovibrio senegalensis</name>
    <dbReference type="NCBI Taxonomy" id="1721087"/>
    <lineage>
        <taxon>Bacteria</taxon>
        <taxon>Pseudomonadati</taxon>
        <taxon>Thermodesulfobacteriota</taxon>
        <taxon>Desulfovibrionia</taxon>
        <taxon>Desulfovibrionales</taxon>
        <taxon>Desulfovibrionaceae</taxon>
    </lineage>
</organism>
<dbReference type="AlphaFoldDB" id="A0A6N6N2Y9"/>
<comment type="caution">
    <text evidence="2">The sequence shown here is derived from an EMBL/GenBank/DDBJ whole genome shotgun (WGS) entry which is preliminary data.</text>
</comment>
<evidence type="ECO:0000313" key="2">
    <source>
        <dbReference type="EMBL" id="KAB1442082.1"/>
    </source>
</evidence>
<keyword evidence="1" id="KW-0472">Membrane</keyword>
<reference evidence="2 3" key="1">
    <citation type="journal article" date="2017" name="Int. J. Syst. Evol. Microbiol.">
        <title>Desulfovibrio senegalensis sp. nov., a mesophilic sulfate reducer isolated from marine sediment.</title>
        <authorList>
            <person name="Thioye A."/>
            <person name="Gam Z.B.A."/>
            <person name="Mbengue M."/>
            <person name="Cayol J.L."/>
            <person name="Joseph-Bartoli M."/>
            <person name="Toure-Kane C."/>
            <person name="Labat M."/>
        </authorList>
    </citation>
    <scope>NUCLEOTIDE SEQUENCE [LARGE SCALE GENOMIC DNA]</scope>
    <source>
        <strain evidence="2 3">DSM 101509</strain>
    </source>
</reference>
<sequence>MPYEWLFTQSVFFFCAMVLFFRCLDRVVACRSTMSAILRRFASMVRSALCFRGDADFYCFFHTHSFVRK</sequence>
<dbReference type="OrthoDB" id="9954510at2"/>
<accession>A0A6N6N2Y9</accession>
<keyword evidence="1" id="KW-0812">Transmembrane</keyword>
<keyword evidence="3" id="KW-1185">Reference proteome</keyword>
<dbReference type="Proteomes" id="UP000438699">
    <property type="component" value="Unassembled WGS sequence"/>
</dbReference>